<dbReference type="Pfam" id="PF12833">
    <property type="entry name" value="HTH_18"/>
    <property type="match status" value="1"/>
</dbReference>
<evidence type="ECO:0000256" key="2">
    <source>
        <dbReference type="ARBA" id="ARBA00023125"/>
    </source>
</evidence>
<sequence>MNKTIVNKLNTFLKQDGFYNTFLDEVKLLKISAPMVLSPCIYDNWIVFTFQNSKTVKLNNHTLEYNESNYLVASSKLPLESQTDFASEAEPMISMIISIDSNEIHQLIQELSPGFPLQDTDTLQGTFVDRVTPEIENILYRLIEVIKSKEESKILGKLLLRELFYRVLKGENSKFLYKLFDQSSKEAKIARTLQTIHNDFANDLDIESLARKEDMSVASFHTHFKNITAHSPLQYIKKIRLAKARDLIIQEKLKVNEVAIKVGYDNISHFSREFKKYFGFSPKDTKASYEEYDLE</sequence>
<dbReference type="Proteomes" id="UP000094609">
    <property type="component" value="Chromosome"/>
</dbReference>
<dbReference type="Gene3D" id="1.10.10.60">
    <property type="entry name" value="Homeodomain-like"/>
    <property type="match status" value="2"/>
</dbReference>
<evidence type="ECO:0000313" key="5">
    <source>
        <dbReference type="EMBL" id="AOO64711.1"/>
    </source>
</evidence>
<dbReference type="PANTHER" id="PTHR43436">
    <property type="entry name" value="ARAC-FAMILY TRANSCRIPTIONAL REGULATOR"/>
    <property type="match status" value="1"/>
</dbReference>
<dbReference type="InterPro" id="IPR018062">
    <property type="entry name" value="HTH_AraC-typ_CS"/>
</dbReference>
<gene>
    <name evidence="5" type="ORF">SHALO_0930</name>
</gene>
<dbReference type="AlphaFoldDB" id="A0A1D7TI99"/>
<dbReference type="SUPFAM" id="SSF46689">
    <property type="entry name" value="Homeodomain-like"/>
    <property type="match status" value="2"/>
</dbReference>
<dbReference type="GO" id="GO:0043565">
    <property type="term" value="F:sequence-specific DNA binding"/>
    <property type="evidence" value="ECO:0007669"/>
    <property type="project" value="InterPro"/>
</dbReference>
<dbReference type="PRINTS" id="PR00032">
    <property type="entry name" value="HTHARAC"/>
</dbReference>
<proteinExistence type="predicted"/>
<evidence type="ECO:0000313" key="6">
    <source>
        <dbReference type="Proteomes" id="UP000094609"/>
    </source>
</evidence>
<dbReference type="EMBL" id="CP017111">
    <property type="protein sequence ID" value="AOO64711.1"/>
    <property type="molecule type" value="Genomic_DNA"/>
</dbReference>
<keyword evidence="6" id="KW-1185">Reference proteome</keyword>
<evidence type="ECO:0000259" key="4">
    <source>
        <dbReference type="PROSITE" id="PS01124"/>
    </source>
</evidence>
<dbReference type="STRING" id="1193502.SHALO_0930"/>
<protein>
    <submittedName>
        <fullName evidence="5">AraC family transcriptional regulator</fullName>
    </submittedName>
</protein>
<organism evidence="5 6">
    <name type="scientific">Sulfurospirillum halorespirans DSM 13726</name>
    <dbReference type="NCBI Taxonomy" id="1193502"/>
    <lineage>
        <taxon>Bacteria</taxon>
        <taxon>Pseudomonadati</taxon>
        <taxon>Campylobacterota</taxon>
        <taxon>Epsilonproteobacteria</taxon>
        <taxon>Campylobacterales</taxon>
        <taxon>Sulfurospirillaceae</taxon>
        <taxon>Sulfurospirillum</taxon>
    </lineage>
</organism>
<dbReference type="KEGG" id="shal:SHALO_0930"/>
<dbReference type="InterPro" id="IPR009057">
    <property type="entry name" value="Homeodomain-like_sf"/>
</dbReference>
<accession>A0A1D7TI99</accession>
<reference evidence="6" key="1">
    <citation type="submission" date="2016-08" db="EMBL/GenBank/DDBJ databases">
        <title>Complete genome sequence of the organohalide-respiring Epsilonproteobacterium Sulfurospirillum halorespirans.</title>
        <authorList>
            <person name="Goris T."/>
            <person name="Zimmermann J."/>
            <person name="Schenz B."/>
            <person name="Lemos M."/>
            <person name="Hackermueller J."/>
            <person name="Diekert G."/>
        </authorList>
    </citation>
    <scope>NUCLEOTIDE SEQUENCE [LARGE SCALE GENOMIC DNA]</scope>
    <source>
        <strain>DSM 13726</strain>
        <strain evidence="6">PCE-M2</strain>
    </source>
</reference>
<dbReference type="PROSITE" id="PS01124">
    <property type="entry name" value="HTH_ARAC_FAMILY_2"/>
    <property type="match status" value="1"/>
</dbReference>
<keyword evidence="3" id="KW-0804">Transcription</keyword>
<keyword evidence="1" id="KW-0805">Transcription regulation</keyword>
<dbReference type="InterPro" id="IPR009594">
    <property type="entry name" value="Tscrpt_reg_HTH_AraC_N"/>
</dbReference>
<dbReference type="Pfam" id="PF06719">
    <property type="entry name" value="AraC_N"/>
    <property type="match status" value="1"/>
</dbReference>
<evidence type="ECO:0000256" key="1">
    <source>
        <dbReference type="ARBA" id="ARBA00023015"/>
    </source>
</evidence>
<dbReference type="InterPro" id="IPR020449">
    <property type="entry name" value="Tscrpt_reg_AraC-type_HTH"/>
</dbReference>
<evidence type="ECO:0000256" key="3">
    <source>
        <dbReference type="ARBA" id="ARBA00023163"/>
    </source>
</evidence>
<name>A0A1D7TI99_9BACT</name>
<dbReference type="SMART" id="SM00342">
    <property type="entry name" value="HTH_ARAC"/>
    <property type="match status" value="1"/>
</dbReference>
<dbReference type="PANTHER" id="PTHR43436:SF2">
    <property type="entry name" value="ARAC_XYLS FAMILY TRANSCRIPTIONAL REGULATOR"/>
    <property type="match status" value="1"/>
</dbReference>
<feature type="domain" description="HTH araC/xylS-type" evidence="4">
    <location>
        <begin position="190"/>
        <end position="288"/>
    </location>
</feature>
<keyword evidence="2" id="KW-0238">DNA-binding</keyword>
<dbReference type="PROSITE" id="PS00041">
    <property type="entry name" value="HTH_ARAC_FAMILY_1"/>
    <property type="match status" value="1"/>
</dbReference>
<dbReference type="GO" id="GO:0003700">
    <property type="term" value="F:DNA-binding transcription factor activity"/>
    <property type="evidence" value="ECO:0007669"/>
    <property type="project" value="InterPro"/>
</dbReference>
<dbReference type="RefSeq" id="WP_069477570.1">
    <property type="nucleotide sequence ID" value="NZ_CP017111.1"/>
</dbReference>
<dbReference type="InterPro" id="IPR018060">
    <property type="entry name" value="HTH_AraC"/>
</dbReference>